<sequence>MWTSYKRVLQTSPALDIFGPLFQGSFYRSDLHRYKRQDVSPTQTKKTENIETLESSVDHATNESSSGHVWAFVSRQLLDRSRLNGYKSPGMYRILLKLN</sequence>
<proteinExistence type="predicted"/>
<protein>
    <submittedName>
        <fullName evidence="2">Uncharacterized protein</fullName>
    </submittedName>
</protein>
<accession>A0A1I8AU96</accession>
<dbReference type="AlphaFoldDB" id="A0A1I8AU96"/>
<keyword evidence="1" id="KW-1185">Reference proteome</keyword>
<reference evidence="2" key="1">
    <citation type="submission" date="2016-11" db="UniProtKB">
        <authorList>
            <consortium name="WormBaseParasite"/>
        </authorList>
    </citation>
    <scope>IDENTIFICATION</scope>
</reference>
<dbReference type="WBParaSite" id="L893_g8959.t1">
    <property type="protein sequence ID" value="L893_g8959.t1"/>
    <property type="gene ID" value="L893_g8959"/>
</dbReference>
<evidence type="ECO:0000313" key="2">
    <source>
        <dbReference type="WBParaSite" id="L893_g8959.t1"/>
    </source>
</evidence>
<organism evidence="1 2">
    <name type="scientific">Steinernema glaseri</name>
    <dbReference type="NCBI Taxonomy" id="37863"/>
    <lineage>
        <taxon>Eukaryota</taxon>
        <taxon>Metazoa</taxon>
        <taxon>Ecdysozoa</taxon>
        <taxon>Nematoda</taxon>
        <taxon>Chromadorea</taxon>
        <taxon>Rhabditida</taxon>
        <taxon>Tylenchina</taxon>
        <taxon>Panagrolaimomorpha</taxon>
        <taxon>Strongyloidoidea</taxon>
        <taxon>Steinernematidae</taxon>
        <taxon>Steinernema</taxon>
    </lineage>
</organism>
<name>A0A1I8AU96_9BILA</name>
<evidence type="ECO:0000313" key="1">
    <source>
        <dbReference type="Proteomes" id="UP000095287"/>
    </source>
</evidence>
<dbReference type="Proteomes" id="UP000095287">
    <property type="component" value="Unplaced"/>
</dbReference>